<comment type="caution">
    <text evidence="3">The sequence shown here is derived from an EMBL/GenBank/DDBJ whole genome shotgun (WGS) entry which is preliminary data.</text>
</comment>
<dbReference type="PANTHER" id="PTHR47926:SF533">
    <property type="entry name" value="DYW DOMAIN-CONTAINING PROTEIN"/>
    <property type="match status" value="1"/>
</dbReference>
<proteinExistence type="predicted"/>
<accession>A0A9D4ZI65</accession>
<evidence type="ECO:0008006" key="5">
    <source>
        <dbReference type="Google" id="ProtNLM"/>
    </source>
</evidence>
<dbReference type="FunFam" id="1.25.40.10:FF:000158">
    <property type="entry name" value="pentatricopeptide repeat-containing protein At2g33680"/>
    <property type="match status" value="1"/>
</dbReference>
<keyword evidence="1" id="KW-0677">Repeat</keyword>
<dbReference type="InterPro" id="IPR011990">
    <property type="entry name" value="TPR-like_helical_dom_sf"/>
</dbReference>
<organism evidence="3 4">
    <name type="scientific">Adiantum capillus-veneris</name>
    <name type="common">Maidenhair fern</name>
    <dbReference type="NCBI Taxonomy" id="13818"/>
    <lineage>
        <taxon>Eukaryota</taxon>
        <taxon>Viridiplantae</taxon>
        <taxon>Streptophyta</taxon>
        <taxon>Embryophyta</taxon>
        <taxon>Tracheophyta</taxon>
        <taxon>Polypodiopsida</taxon>
        <taxon>Polypodiidae</taxon>
        <taxon>Polypodiales</taxon>
        <taxon>Pteridineae</taxon>
        <taxon>Pteridaceae</taxon>
        <taxon>Vittarioideae</taxon>
        <taxon>Adiantum</taxon>
    </lineage>
</organism>
<dbReference type="InterPro" id="IPR046960">
    <property type="entry name" value="PPR_At4g14850-like_plant"/>
</dbReference>
<dbReference type="PANTHER" id="PTHR47926">
    <property type="entry name" value="PENTATRICOPEPTIDE REPEAT-CONTAINING PROTEIN"/>
    <property type="match status" value="1"/>
</dbReference>
<evidence type="ECO:0000256" key="2">
    <source>
        <dbReference type="PROSITE-ProRule" id="PRU00708"/>
    </source>
</evidence>
<evidence type="ECO:0000313" key="4">
    <source>
        <dbReference type="Proteomes" id="UP000886520"/>
    </source>
</evidence>
<dbReference type="InterPro" id="IPR002885">
    <property type="entry name" value="PPR_rpt"/>
</dbReference>
<dbReference type="Pfam" id="PF20431">
    <property type="entry name" value="E_motif"/>
    <property type="match status" value="1"/>
</dbReference>
<reference evidence="3" key="1">
    <citation type="submission" date="2021-01" db="EMBL/GenBank/DDBJ databases">
        <title>Adiantum capillus-veneris genome.</title>
        <authorList>
            <person name="Fang Y."/>
            <person name="Liao Q."/>
        </authorList>
    </citation>
    <scope>NUCLEOTIDE SEQUENCE</scope>
    <source>
        <strain evidence="3">H3</strain>
        <tissue evidence="3">Leaf</tissue>
    </source>
</reference>
<dbReference type="OrthoDB" id="439028at2759"/>
<dbReference type="NCBIfam" id="TIGR00756">
    <property type="entry name" value="PPR"/>
    <property type="match status" value="2"/>
</dbReference>
<gene>
    <name evidence="3" type="ORF">GOP47_0008558</name>
</gene>
<dbReference type="GO" id="GO:0009451">
    <property type="term" value="P:RNA modification"/>
    <property type="evidence" value="ECO:0007669"/>
    <property type="project" value="InterPro"/>
</dbReference>
<dbReference type="GO" id="GO:0048731">
    <property type="term" value="P:system development"/>
    <property type="evidence" value="ECO:0007669"/>
    <property type="project" value="UniProtKB-ARBA"/>
</dbReference>
<dbReference type="InterPro" id="IPR046848">
    <property type="entry name" value="E_motif"/>
</dbReference>
<dbReference type="SUPFAM" id="SSF48452">
    <property type="entry name" value="TPR-like"/>
    <property type="match status" value="1"/>
</dbReference>
<dbReference type="PROSITE" id="PS51375">
    <property type="entry name" value="PPR"/>
    <property type="match status" value="1"/>
</dbReference>
<dbReference type="Pfam" id="PF13041">
    <property type="entry name" value="PPR_2"/>
    <property type="match status" value="1"/>
</dbReference>
<dbReference type="AlphaFoldDB" id="A0A9D4ZI65"/>
<keyword evidence="4" id="KW-1185">Reference proteome</keyword>
<sequence length="386" mass="43445">MGVTLKESSCGTLSCVELLGEVESLAYQLDYYIKKETGMTFDMKEYELGESWLNITSVKQEEKKAVEVVVGREYAAVASTYANCYVQCNDGHRALQLYEQFHRNLTQPDLVAFVCTLKACTSLADLDYGQHIHSDIIDSGLEGNVVIGSSVIDLYIKGYSQQEHYEKVLQFLDQLQREGLSPDSVTFNSILKAYTSTGSVEDCRRAHMDIMECEGFRPDGIAFLCLLSACSHHPDLVERGCLHFKSMVDEYHLEPSVEHYNTLIDIFGHANCLNQAEDLIETIPFQKNSTGWTSLLNASKNRGHVNLGKRCFNQLMRMDPKNTASYVLMAGLYAQAGMLEDARKLEEMRRRTNGWKKPAKAFIEIDREVHGFVVGDQAHPKKCSCG</sequence>
<feature type="repeat" description="PPR" evidence="2">
    <location>
        <begin position="183"/>
        <end position="218"/>
    </location>
</feature>
<evidence type="ECO:0000256" key="1">
    <source>
        <dbReference type="ARBA" id="ARBA00022737"/>
    </source>
</evidence>
<dbReference type="Gene3D" id="1.25.40.10">
    <property type="entry name" value="Tetratricopeptide repeat domain"/>
    <property type="match status" value="2"/>
</dbReference>
<evidence type="ECO:0000313" key="3">
    <source>
        <dbReference type="EMBL" id="KAI5076493.1"/>
    </source>
</evidence>
<name>A0A9D4ZI65_ADICA</name>
<dbReference type="Pfam" id="PF01535">
    <property type="entry name" value="PPR"/>
    <property type="match status" value="1"/>
</dbReference>
<protein>
    <recommendedName>
        <fullName evidence="5">Pentatricopeptide repeat-containing protein</fullName>
    </recommendedName>
</protein>
<dbReference type="Proteomes" id="UP000886520">
    <property type="component" value="Chromosome 8"/>
</dbReference>
<dbReference type="EMBL" id="JABFUD020000008">
    <property type="protein sequence ID" value="KAI5076493.1"/>
    <property type="molecule type" value="Genomic_DNA"/>
</dbReference>
<dbReference type="GO" id="GO:0003723">
    <property type="term" value="F:RNA binding"/>
    <property type="evidence" value="ECO:0007669"/>
    <property type="project" value="InterPro"/>
</dbReference>